<name>A0A6M4MAE2_9ALTE</name>
<sequence>MASNSDPAARQLEFFAVPSPCIGVCQSGGRGYCIGCYRSRDERLYWLQVDDATRRKIIAACQRRKQQALRRKTSVKSSDAPVPQQQDLFGYDDNPQKQD</sequence>
<dbReference type="PANTHER" id="PTHR35175:SF1">
    <property type="entry name" value="OXIDOREDUCTASE"/>
    <property type="match status" value="1"/>
</dbReference>
<dbReference type="OrthoDB" id="8911262at2"/>
<organism evidence="2 3">
    <name type="scientific">Alteromonas pelagimontana</name>
    <dbReference type="NCBI Taxonomy" id="1858656"/>
    <lineage>
        <taxon>Bacteria</taxon>
        <taxon>Pseudomonadati</taxon>
        <taxon>Pseudomonadota</taxon>
        <taxon>Gammaproteobacteria</taxon>
        <taxon>Alteromonadales</taxon>
        <taxon>Alteromonadaceae</taxon>
        <taxon>Alteromonas/Salinimonas group</taxon>
        <taxon>Alteromonas</taxon>
    </lineage>
</organism>
<dbReference type="EMBL" id="CP052766">
    <property type="protein sequence ID" value="QJR79997.1"/>
    <property type="molecule type" value="Genomic_DNA"/>
</dbReference>
<gene>
    <name evidence="2" type="ORF">CA267_003975</name>
</gene>
<dbReference type="RefSeq" id="WP_075608691.1">
    <property type="nucleotide sequence ID" value="NZ_CP052766.1"/>
</dbReference>
<protein>
    <submittedName>
        <fullName evidence="2">DUF1289 domain-containing protein</fullName>
    </submittedName>
</protein>
<dbReference type="AlphaFoldDB" id="A0A6M4MAE2"/>
<dbReference type="PANTHER" id="PTHR35175">
    <property type="entry name" value="DUF1289 DOMAIN-CONTAINING PROTEIN"/>
    <property type="match status" value="1"/>
</dbReference>
<evidence type="ECO:0000256" key="1">
    <source>
        <dbReference type="SAM" id="MobiDB-lite"/>
    </source>
</evidence>
<dbReference type="InterPro" id="IPR010710">
    <property type="entry name" value="DUF1289"/>
</dbReference>
<evidence type="ECO:0000313" key="3">
    <source>
        <dbReference type="Proteomes" id="UP000219285"/>
    </source>
</evidence>
<dbReference type="Pfam" id="PF06945">
    <property type="entry name" value="DUF1289"/>
    <property type="match status" value="1"/>
</dbReference>
<proteinExistence type="predicted"/>
<evidence type="ECO:0000313" key="2">
    <source>
        <dbReference type="EMBL" id="QJR79997.1"/>
    </source>
</evidence>
<reference evidence="2 3" key="2">
    <citation type="submission" date="2020-04" db="EMBL/GenBank/DDBJ databases">
        <title>Complete genome sequence of Alteromonas pelagimontana 5.12T.</title>
        <authorList>
            <person name="Sinha R.K."/>
            <person name="Krishnan K.P."/>
            <person name="Kurian J.P."/>
        </authorList>
    </citation>
    <scope>NUCLEOTIDE SEQUENCE [LARGE SCALE GENOMIC DNA]</scope>
    <source>
        <strain evidence="2 3">5.12</strain>
    </source>
</reference>
<accession>A0A6M4MAE2</accession>
<feature type="region of interest" description="Disordered" evidence="1">
    <location>
        <begin position="69"/>
        <end position="99"/>
    </location>
</feature>
<keyword evidence="3" id="KW-1185">Reference proteome</keyword>
<reference evidence="3" key="1">
    <citation type="submission" date="2014-12" db="EMBL/GenBank/DDBJ databases">
        <title>Complete genome sequence of a multi-drug resistant Klebsiella pneumoniae.</title>
        <authorList>
            <person name="Hua X."/>
            <person name="Chen Q."/>
            <person name="Li X."/>
            <person name="Feng Y."/>
            <person name="Ruan Z."/>
            <person name="Yu Y."/>
        </authorList>
    </citation>
    <scope>NUCLEOTIDE SEQUENCE [LARGE SCALE GENOMIC DNA]</scope>
    <source>
        <strain evidence="3">5.12</strain>
    </source>
</reference>
<dbReference type="Proteomes" id="UP000219285">
    <property type="component" value="Chromosome"/>
</dbReference>
<dbReference type="KEGG" id="apel:CA267_003975"/>